<organism evidence="3 4">
    <name type="scientific">Sediminispirochaeta smaragdinae (strain DSM 11293 / JCM 15392 / SEBR 4228)</name>
    <name type="common">Spirochaeta smaragdinae</name>
    <dbReference type="NCBI Taxonomy" id="573413"/>
    <lineage>
        <taxon>Bacteria</taxon>
        <taxon>Pseudomonadati</taxon>
        <taxon>Spirochaetota</taxon>
        <taxon>Spirochaetia</taxon>
        <taxon>Spirochaetales</taxon>
        <taxon>Spirochaetaceae</taxon>
        <taxon>Sediminispirochaeta</taxon>
    </lineage>
</organism>
<dbReference type="SMART" id="SM00530">
    <property type="entry name" value="HTH_XRE"/>
    <property type="match status" value="1"/>
</dbReference>
<dbReference type="InterPro" id="IPR010982">
    <property type="entry name" value="Lambda_DNA-bd_dom_sf"/>
</dbReference>
<dbReference type="HOGENOM" id="CLU_053651_0_0_12"/>
<dbReference type="Proteomes" id="UP000002318">
    <property type="component" value="Chromosome"/>
</dbReference>
<evidence type="ECO:0000313" key="3">
    <source>
        <dbReference type="EMBL" id="ADK82697.1"/>
    </source>
</evidence>
<evidence type="ECO:0000313" key="4">
    <source>
        <dbReference type="Proteomes" id="UP000002318"/>
    </source>
</evidence>
<dbReference type="InterPro" id="IPR001387">
    <property type="entry name" value="Cro/C1-type_HTH"/>
</dbReference>
<dbReference type="EMBL" id="CP002116">
    <property type="protein sequence ID" value="ADK82697.1"/>
    <property type="molecule type" value="Genomic_DNA"/>
</dbReference>
<dbReference type="eggNOG" id="COG2856">
    <property type="taxonomic scope" value="Bacteria"/>
</dbReference>
<dbReference type="InterPro" id="IPR052345">
    <property type="entry name" value="Rad_response_metalloprotease"/>
</dbReference>
<keyword evidence="4" id="KW-1185">Reference proteome</keyword>
<reference evidence="3 4" key="1">
    <citation type="journal article" date="2010" name="Stand. Genomic Sci.">
        <title>Complete genome sequence of Spirochaeta smaragdinae type strain (SEBR 4228).</title>
        <authorList>
            <person name="Mavromatis K."/>
            <person name="Yasawong M."/>
            <person name="Chertkov O."/>
            <person name="Lapidus A."/>
            <person name="Lucas S."/>
            <person name="Nolan M."/>
            <person name="Del Rio T.G."/>
            <person name="Tice H."/>
            <person name="Cheng J.F."/>
            <person name="Pitluck S."/>
            <person name="Liolios K."/>
            <person name="Ivanova N."/>
            <person name="Tapia R."/>
            <person name="Han C."/>
            <person name="Bruce D."/>
            <person name="Goodwin L."/>
            <person name="Pati A."/>
            <person name="Chen A."/>
            <person name="Palaniappan K."/>
            <person name="Land M."/>
            <person name="Hauser L."/>
            <person name="Chang Y.J."/>
            <person name="Jeffries C.D."/>
            <person name="Detter J.C."/>
            <person name="Rohde M."/>
            <person name="Brambilla E."/>
            <person name="Spring S."/>
            <person name="Goker M."/>
            <person name="Sikorski J."/>
            <person name="Woyke T."/>
            <person name="Bristow J."/>
            <person name="Eisen J.A."/>
            <person name="Markowitz V."/>
            <person name="Hugenholtz P."/>
            <person name="Klenk H.P."/>
            <person name="Kyrpides N.C."/>
        </authorList>
    </citation>
    <scope>NUCLEOTIDE SEQUENCE [LARGE SCALE GENOMIC DNA]</scope>
    <source>
        <strain evidence="4">DSM 11293 / JCM 15392 / SEBR 4228</strain>
    </source>
</reference>
<protein>
    <recommendedName>
        <fullName evidence="2">HTH cro/C1-type domain-containing protein</fullName>
    </recommendedName>
</protein>
<dbReference type="PANTHER" id="PTHR43236">
    <property type="entry name" value="ANTITOXIN HIGA1"/>
    <property type="match status" value="1"/>
</dbReference>
<dbReference type="PANTHER" id="PTHR43236:SF1">
    <property type="entry name" value="BLL7220 PROTEIN"/>
    <property type="match status" value="1"/>
</dbReference>
<comment type="similarity">
    <text evidence="1">Belongs to the short-chain fatty acyl-CoA assimilation regulator (ScfR) family.</text>
</comment>
<accession>E1R7J2</accession>
<evidence type="ECO:0000259" key="2">
    <source>
        <dbReference type="PROSITE" id="PS50943"/>
    </source>
</evidence>
<dbReference type="Pfam" id="PF06114">
    <property type="entry name" value="Peptidase_M78"/>
    <property type="match status" value="1"/>
</dbReference>
<dbReference type="RefSeq" id="WP_013256156.1">
    <property type="nucleotide sequence ID" value="NC_014364.1"/>
</dbReference>
<dbReference type="CDD" id="cd00093">
    <property type="entry name" value="HTH_XRE"/>
    <property type="match status" value="1"/>
</dbReference>
<dbReference type="Gene3D" id="1.10.10.2910">
    <property type="match status" value="1"/>
</dbReference>
<sequence>MIGEKLRQKRIMSGWSLQKLADKLEQQGTRITRAALSKYELEKATPNALTLYALAQVFDVKTDYFFSNPSATVTWQSFRKKASVSQVKIDSLKAIAEEKVENILMIENVCGVISEPSVLPRSREEATPEEAENMAEELRSFWNLDDTPIQNLCELLESKGIILVPIPTAGNGVDGFVGNLSNNRKIIVYAKDKSVDRTRLTICHELGHLLLSSTEPKINEHLAHRFSGAFLVPAERLRQILGTSRTSISIQELCLIKERFGISIQALTYRAKDLGILSRSAYQSMFINFRSKGIYSEEPGLWPYPEEPRLTQQYLFRAVAEGLISESRAQELFPDYLMVKEQLEDNSSSAVTTYLSLSAEERSAYLSKLAEESADMYAPDSELLADDIMDVMDD</sequence>
<name>E1R7J2_SEDSS</name>
<evidence type="ECO:0000256" key="1">
    <source>
        <dbReference type="ARBA" id="ARBA00007227"/>
    </source>
</evidence>
<dbReference type="Gene3D" id="1.10.260.40">
    <property type="entry name" value="lambda repressor-like DNA-binding domains"/>
    <property type="match status" value="1"/>
</dbReference>
<dbReference type="eggNOG" id="COG1396">
    <property type="taxonomic scope" value="Bacteria"/>
</dbReference>
<proteinExistence type="inferred from homology"/>
<dbReference type="AlphaFoldDB" id="E1R7J2"/>
<gene>
    <name evidence="3" type="ordered locus">Spirs_3609</name>
</gene>
<feature type="domain" description="HTH cro/C1-type" evidence="2">
    <location>
        <begin position="6"/>
        <end position="65"/>
    </location>
</feature>
<dbReference type="OrthoDB" id="9816277at2"/>
<dbReference type="STRING" id="573413.Spirs_3609"/>
<dbReference type="KEGG" id="ssm:Spirs_3609"/>
<dbReference type="SUPFAM" id="SSF47413">
    <property type="entry name" value="lambda repressor-like DNA-binding domains"/>
    <property type="match status" value="1"/>
</dbReference>
<dbReference type="GO" id="GO:0003677">
    <property type="term" value="F:DNA binding"/>
    <property type="evidence" value="ECO:0007669"/>
    <property type="project" value="InterPro"/>
</dbReference>
<dbReference type="PROSITE" id="PS50943">
    <property type="entry name" value="HTH_CROC1"/>
    <property type="match status" value="1"/>
</dbReference>
<dbReference type="Pfam" id="PF01381">
    <property type="entry name" value="HTH_3"/>
    <property type="match status" value="1"/>
</dbReference>
<dbReference type="InterPro" id="IPR010359">
    <property type="entry name" value="IrrE_HExxH"/>
</dbReference>